<evidence type="ECO:0000313" key="1">
    <source>
        <dbReference type="EMBL" id="TBU58991.1"/>
    </source>
</evidence>
<evidence type="ECO:0000313" key="2">
    <source>
        <dbReference type="Proteomes" id="UP000292082"/>
    </source>
</evidence>
<gene>
    <name evidence="1" type="ORF">BD310DRAFT_434937</name>
</gene>
<dbReference type="Proteomes" id="UP000292082">
    <property type="component" value="Unassembled WGS sequence"/>
</dbReference>
<dbReference type="EMBL" id="ML145118">
    <property type="protein sequence ID" value="TBU58991.1"/>
    <property type="molecule type" value="Genomic_DNA"/>
</dbReference>
<sequence length="51" mass="5826">MSGSPRRKQRAWRTILIGLVEVVKGRQLKHTEVPGRRRVNTELCTPASCRP</sequence>
<organism evidence="1 2">
    <name type="scientific">Dichomitus squalens</name>
    <dbReference type="NCBI Taxonomy" id="114155"/>
    <lineage>
        <taxon>Eukaryota</taxon>
        <taxon>Fungi</taxon>
        <taxon>Dikarya</taxon>
        <taxon>Basidiomycota</taxon>
        <taxon>Agaricomycotina</taxon>
        <taxon>Agaricomycetes</taxon>
        <taxon>Polyporales</taxon>
        <taxon>Polyporaceae</taxon>
        <taxon>Dichomitus</taxon>
    </lineage>
</organism>
<name>A0A4Q9PWK8_9APHY</name>
<keyword evidence="2" id="KW-1185">Reference proteome</keyword>
<reference evidence="1 2" key="1">
    <citation type="submission" date="2019-01" db="EMBL/GenBank/DDBJ databases">
        <title>Draft genome sequences of three monokaryotic isolates of the white-rot basidiomycete fungus Dichomitus squalens.</title>
        <authorList>
            <consortium name="DOE Joint Genome Institute"/>
            <person name="Lopez S.C."/>
            <person name="Andreopoulos B."/>
            <person name="Pangilinan J."/>
            <person name="Lipzen A."/>
            <person name="Riley R."/>
            <person name="Ahrendt S."/>
            <person name="Ng V."/>
            <person name="Barry K."/>
            <person name="Daum C."/>
            <person name="Grigoriev I.V."/>
            <person name="Hilden K.S."/>
            <person name="Makela M.R."/>
            <person name="de Vries R.P."/>
        </authorList>
    </citation>
    <scope>NUCLEOTIDE SEQUENCE [LARGE SCALE GENOMIC DNA]</scope>
    <source>
        <strain evidence="1 2">CBS 464.89</strain>
    </source>
</reference>
<accession>A0A4Q9PWK8</accession>
<dbReference type="AlphaFoldDB" id="A0A4Q9PWK8"/>
<proteinExistence type="predicted"/>
<protein>
    <submittedName>
        <fullName evidence="1">Uncharacterized protein</fullName>
    </submittedName>
</protein>